<dbReference type="AlphaFoldDB" id="A0A2K9LKK6"/>
<protein>
    <submittedName>
        <fullName evidence="1">Uncharacterized protein</fullName>
    </submittedName>
</protein>
<evidence type="ECO:0000313" key="1">
    <source>
        <dbReference type="EMBL" id="AUM12767.1"/>
    </source>
</evidence>
<organism evidence="1 2">
    <name type="scientific">Ketobacter alkanivorans</name>
    <dbReference type="NCBI Taxonomy" id="1917421"/>
    <lineage>
        <taxon>Bacteria</taxon>
        <taxon>Pseudomonadati</taxon>
        <taxon>Pseudomonadota</taxon>
        <taxon>Gammaproteobacteria</taxon>
        <taxon>Pseudomonadales</taxon>
        <taxon>Ketobacteraceae</taxon>
        <taxon>Ketobacter</taxon>
    </lineage>
</organism>
<proteinExistence type="predicted"/>
<sequence>MRLQIVQCSAHKVIRKQQVIVIVRHRHDARAERNCIAGKFAREAFAVIAFMMAAHDGGRFTQRVK</sequence>
<name>A0A2K9LKK6_9GAMM</name>
<keyword evidence="2" id="KW-1185">Reference proteome</keyword>
<dbReference type="EMBL" id="CP022684">
    <property type="protein sequence ID" value="AUM12767.1"/>
    <property type="molecule type" value="Genomic_DNA"/>
</dbReference>
<dbReference type="Proteomes" id="UP000235116">
    <property type="component" value="Chromosome"/>
</dbReference>
<reference evidence="2" key="1">
    <citation type="submission" date="2017-08" db="EMBL/GenBank/DDBJ databases">
        <title>Direct submision.</title>
        <authorList>
            <person name="Kim S.-J."/>
            <person name="Rhee S.-K."/>
        </authorList>
    </citation>
    <scope>NUCLEOTIDE SEQUENCE [LARGE SCALE GENOMIC DNA]</scope>
    <source>
        <strain evidence="2">GI5</strain>
    </source>
</reference>
<dbReference type="KEGG" id="kak:Kalk_10205"/>
<accession>A0A2K9LKK6</accession>
<evidence type="ECO:0000313" key="2">
    <source>
        <dbReference type="Proteomes" id="UP000235116"/>
    </source>
</evidence>
<gene>
    <name evidence="1" type="ORF">Kalk_10205</name>
</gene>